<dbReference type="Proteomes" id="UP001632038">
    <property type="component" value="Unassembled WGS sequence"/>
</dbReference>
<evidence type="ECO:0000313" key="2">
    <source>
        <dbReference type="Proteomes" id="UP001632038"/>
    </source>
</evidence>
<proteinExistence type="predicted"/>
<comment type="caution">
    <text evidence="1">The sequence shown here is derived from an EMBL/GenBank/DDBJ whole genome shotgun (WGS) entry which is preliminary data.</text>
</comment>
<gene>
    <name evidence="1" type="ORF">CASFOL_010406</name>
</gene>
<name>A0ABD3DU00_9LAMI</name>
<organism evidence="1 2">
    <name type="scientific">Castilleja foliolosa</name>
    <dbReference type="NCBI Taxonomy" id="1961234"/>
    <lineage>
        <taxon>Eukaryota</taxon>
        <taxon>Viridiplantae</taxon>
        <taxon>Streptophyta</taxon>
        <taxon>Embryophyta</taxon>
        <taxon>Tracheophyta</taxon>
        <taxon>Spermatophyta</taxon>
        <taxon>Magnoliopsida</taxon>
        <taxon>eudicotyledons</taxon>
        <taxon>Gunneridae</taxon>
        <taxon>Pentapetalae</taxon>
        <taxon>asterids</taxon>
        <taxon>lamiids</taxon>
        <taxon>Lamiales</taxon>
        <taxon>Orobanchaceae</taxon>
        <taxon>Pedicularideae</taxon>
        <taxon>Castillejinae</taxon>
        <taxon>Castilleja</taxon>
    </lineage>
</organism>
<evidence type="ECO:0000313" key="1">
    <source>
        <dbReference type="EMBL" id="KAL3645226.1"/>
    </source>
</evidence>
<accession>A0ABD3DU00</accession>
<protein>
    <submittedName>
        <fullName evidence="1">Uncharacterized protein</fullName>
    </submittedName>
</protein>
<reference evidence="2" key="1">
    <citation type="journal article" date="2024" name="IScience">
        <title>Strigolactones Initiate the Formation of Haustorium-like Structures in Castilleja.</title>
        <authorList>
            <person name="Buerger M."/>
            <person name="Peterson D."/>
            <person name="Chory J."/>
        </authorList>
    </citation>
    <scope>NUCLEOTIDE SEQUENCE [LARGE SCALE GENOMIC DNA]</scope>
</reference>
<keyword evidence="2" id="KW-1185">Reference proteome</keyword>
<dbReference type="EMBL" id="JAVIJP010000013">
    <property type="protein sequence ID" value="KAL3645226.1"/>
    <property type="molecule type" value="Genomic_DNA"/>
</dbReference>
<sequence length="35" mass="3723">MISVFRSGGTPADFVEKGGEAARAGLLRSDVCRRL</sequence>
<dbReference type="AlphaFoldDB" id="A0ABD3DU00"/>